<reference evidence="1 2" key="1">
    <citation type="submission" date="2019-02" db="EMBL/GenBank/DDBJ databases">
        <title>WGS of Pseudoxanthomonas species novum from clinical isolates.</title>
        <authorList>
            <person name="Bernier A.-M."/>
            <person name="Bernard K."/>
            <person name="Vachon A."/>
        </authorList>
    </citation>
    <scope>NUCLEOTIDE SEQUENCE [LARGE SCALE GENOMIC DNA]</scope>
    <source>
        <strain evidence="2">NML 170316</strain>
    </source>
</reference>
<name>A0ABY1WA11_9GAMM</name>
<evidence type="ECO:0000313" key="2">
    <source>
        <dbReference type="Proteomes" id="UP000293089"/>
    </source>
</evidence>
<proteinExistence type="predicted"/>
<organism evidence="1 2">
    <name type="scientific">Pseudoxanthomonas winnipegensis</name>
    <dbReference type="NCBI Taxonomy" id="2480810"/>
    <lineage>
        <taxon>Bacteria</taxon>
        <taxon>Pseudomonadati</taxon>
        <taxon>Pseudomonadota</taxon>
        <taxon>Gammaproteobacteria</taxon>
        <taxon>Lysobacterales</taxon>
        <taxon>Lysobacteraceae</taxon>
        <taxon>Pseudoxanthomonas</taxon>
    </lineage>
</organism>
<protein>
    <submittedName>
        <fullName evidence="1">Uncharacterized protein</fullName>
    </submittedName>
</protein>
<gene>
    <name evidence="1" type="ORF">EA658_18620</name>
</gene>
<dbReference type="EMBL" id="SHME01000006">
    <property type="protein sequence ID" value="TAA17056.1"/>
    <property type="molecule type" value="Genomic_DNA"/>
</dbReference>
<comment type="caution">
    <text evidence="1">The sequence shown here is derived from an EMBL/GenBank/DDBJ whole genome shotgun (WGS) entry which is preliminary data.</text>
</comment>
<accession>A0ABY1WA11</accession>
<evidence type="ECO:0000313" key="1">
    <source>
        <dbReference type="EMBL" id="TAA17056.1"/>
    </source>
</evidence>
<dbReference type="Proteomes" id="UP000293089">
    <property type="component" value="Unassembled WGS sequence"/>
</dbReference>
<keyword evidence="2" id="KW-1185">Reference proteome</keyword>
<sequence length="82" mass="8936">MARQVLEHLGCEVEASADVTPTLATKIASITPKHTGQGLSELFALTLQLDKVPVVRWVAEADPDRGLVEDERTFDHGNFVHG</sequence>
<dbReference type="RefSeq" id="WP_130531216.1">
    <property type="nucleotide sequence ID" value="NZ_SHMD01000004.1"/>
</dbReference>